<evidence type="ECO:0000259" key="3">
    <source>
        <dbReference type="PROSITE" id="PS51186"/>
    </source>
</evidence>
<evidence type="ECO:0000313" key="4">
    <source>
        <dbReference type="EMBL" id="KEF57961.1"/>
    </source>
</evidence>
<dbReference type="Proteomes" id="UP000027920">
    <property type="component" value="Unassembled WGS sequence"/>
</dbReference>
<dbReference type="Gene3D" id="3.40.630.30">
    <property type="match status" value="1"/>
</dbReference>
<dbReference type="RefSeq" id="XP_013260551.1">
    <property type="nucleotide sequence ID" value="XM_013405097.1"/>
</dbReference>
<dbReference type="GeneID" id="25280804"/>
<dbReference type="InterPro" id="IPR016181">
    <property type="entry name" value="Acyl_CoA_acyltransferase"/>
</dbReference>
<dbReference type="HOGENOM" id="CLU_013985_18_0_1"/>
<keyword evidence="1" id="KW-0808">Transferase</keyword>
<proteinExistence type="predicted"/>
<dbReference type="PROSITE" id="PS51186">
    <property type="entry name" value="GNAT"/>
    <property type="match status" value="1"/>
</dbReference>
<gene>
    <name evidence="4" type="ORF">A1O9_05883</name>
</gene>
<dbReference type="EMBL" id="AMGV01000004">
    <property type="protein sequence ID" value="KEF57961.1"/>
    <property type="molecule type" value="Genomic_DNA"/>
</dbReference>
<protein>
    <recommendedName>
        <fullName evidence="3">N-acetyltransferase domain-containing protein</fullName>
    </recommendedName>
</protein>
<dbReference type="Pfam" id="PF00583">
    <property type="entry name" value="Acetyltransf_1"/>
    <property type="match status" value="1"/>
</dbReference>
<dbReference type="PANTHER" id="PTHR43877">
    <property type="entry name" value="AMINOALKYLPHOSPHONATE N-ACETYLTRANSFERASE-RELATED-RELATED"/>
    <property type="match status" value="1"/>
</dbReference>
<reference evidence="4 5" key="1">
    <citation type="submission" date="2013-03" db="EMBL/GenBank/DDBJ databases">
        <title>The Genome Sequence of Exophiala aquamarina CBS 119918.</title>
        <authorList>
            <consortium name="The Broad Institute Genomics Platform"/>
            <person name="Cuomo C."/>
            <person name="de Hoog S."/>
            <person name="Gorbushina A."/>
            <person name="Walker B."/>
            <person name="Young S.K."/>
            <person name="Zeng Q."/>
            <person name="Gargeya S."/>
            <person name="Fitzgerald M."/>
            <person name="Haas B."/>
            <person name="Abouelleil A."/>
            <person name="Allen A.W."/>
            <person name="Alvarado L."/>
            <person name="Arachchi H.M."/>
            <person name="Berlin A.M."/>
            <person name="Chapman S.B."/>
            <person name="Gainer-Dewar J."/>
            <person name="Goldberg J."/>
            <person name="Griggs A."/>
            <person name="Gujja S."/>
            <person name="Hansen M."/>
            <person name="Howarth C."/>
            <person name="Imamovic A."/>
            <person name="Ireland A."/>
            <person name="Larimer J."/>
            <person name="McCowan C."/>
            <person name="Murphy C."/>
            <person name="Pearson M."/>
            <person name="Poon T.W."/>
            <person name="Priest M."/>
            <person name="Roberts A."/>
            <person name="Saif S."/>
            <person name="Shea T."/>
            <person name="Sisk P."/>
            <person name="Sykes S."/>
            <person name="Wortman J."/>
            <person name="Nusbaum C."/>
            <person name="Birren B."/>
        </authorList>
    </citation>
    <scope>NUCLEOTIDE SEQUENCE [LARGE SCALE GENOMIC DNA]</scope>
    <source>
        <strain evidence="4 5">CBS 119918</strain>
    </source>
</reference>
<keyword evidence="2" id="KW-0012">Acyltransferase</keyword>
<feature type="domain" description="N-acetyltransferase" evidence="3">
    <location>
        <begin position="10"/>
        <end position="180"/>
    </location>
</feature>
<organism evidence="4 5">
    <name type="scientific">Exophiala aquamarina CBS 119918</name>
    <dbReference type="NCBI Taxonomy" id="1182545"/>
    <lineage>
        <taxon>Eukaryota</taxon>
        <taxon>Fungi</taxon>
        <taxon>Dikarya</taxon>
        <taxon>Ascomycota</taxon>
        <taxon>Pezizomycotina</taxon>
        <taxon>Eurotiomycetes</taxon>
        <taxon>Chaetothyriomycetidae</taxon>
        <taxon>Chaetothyriales</taxon>
        <taxon>Herpotrichiellaceae</taxon>
        <taxon>Exophiala</taxon>
    </lineage>
</organism>
<evidence type="ECO:0000256" key="1">
    <source>
        <dbReference type="ARBA" id="ARBA00022679"/>
    </source>
</evidence>
<dbReference type="CDD" id="cd04301">
    <property type="entry name" value="NAT_SF"/>
    <property type="match status" value="1"/>
</dbReference>
<name>A0A072PDM2_9EURO</name>
<dbReference type="InterPro" id="IPR000182">
    <property type="entry name" value="GNAT_dom"/>
</dbReference>
<dbReference type="AlphaFoldDB" id="A0A072PDM2"/>
<keyword evidence="5" id="KW-1185">Reference proteome</keyword>
<evidence type="ECO:0000313" key="5">
    <source>
        <dbReference type="Proteomes" id="UP000027920"/>
    </source>
</evidence>
<dbReference type="InterPro" id="IPR050832">
    <property type="entry name" value="Bact_Acetyltransf"/>
</dbReference>
<dbReference type="SUPFAM" id="SSF55729">
    <property type="entry name" value="Acyl-CoA N-acyltransferases (Nat)"/>
    <property type="match status" value="1"/>
</dbReference>
<dbReference type="VEuPathDB" id="FungiDB:A1O9_05883"/>
<dbReference type="STRING" id="1182545.A0A072PDM2"/>
<comment type="caution">
    <text evidence="4">The sequence shown here is derived from an EMBL/GenBank/DDBJ whole genome shotgun (WGS) entry which is preliminary data.</text>
</comment>
<sequence>MLDGSARQHIGIRDAVGEDVDCIANLGAHVFSTTFGHSVPAHELQAYLDESYSATAIRQDVGHPNKNMIVATTPDNAIVGFALLTRGTSEPCIDYIDNKVELQRIYVHLDHHGLGIGKALVGRIEDMAREQGFKHIWLGVWEENLKARRVYEKLGYTFAGDHDFTIGEVVQTDHIMIKPL</sequence>
<accession>A0A072PDM2</accession>
<dbReference type="OrthoDB" id="9975416at2759"/>
<dbReference type="GO" id="GO:0016747">
    <property type="term" value="F:acyltransferase activity, transferring groups other than amino-acyl groups"/>
    <property type="evidence" value="ECO:0007669"/>
    <property type="project" value="InterPro"/>
</dbReference>
<evidence type="ECO:0000256" key="2">
    <source>
        <dbReference type="ARBA" id="ARBA00023315"/>
    </source>
</evidence>